<keyword evidence="5" id="KW-1185">Reference proteome</keyword>
<dbReference type="OrthoDB" id="531008at2759"/>
<gene>
    <name evidence="4" type="ORF">CHLNCDRAFT_142998</name>
</gene>
<dbReference type="InParanoid" id="E1Z994"/>
<accession>E1Z994</accession>
<evidence type="ECO:0000313" key="5">
    <source>
        <dbReference type="Proteomes" id="UP000008141"/>
    </source>
</evidence>
<dbReference type="OMA" id="SWWEDAG"/>
<dbReference type="SUPFAM" id="SSF56784">
    <property type="entry name" value="HAD-like"/>
    <property type="match status" value="1"/>
</dbReference>
<dbReference type="SFLD" id="SFLDG01141">
    <property type="entry name" value="C2.B.1:_Sucrose_Phosphatase_Li"/>
    <property type="match status" value="1"/>
</dbReference>
<dbReference type="InterPro" id="IPR023214">
    <property type="entry name" value="HAD_sf"/>
</dbReference>
<dbReference type="Pfam" id="PF05116">
    <property type="entry name" value="S6PP"/>
    <property type="match status" value="1"/>
</dbReference>
<dbReference type="GeneID" id="17357299"/>
<dbReference type="GO" id="GO:0016787">
    <property type="term" value="F:hydrolase activity"/>
    <property type="evidence" value="ECO:0007669"/>
    <property type="project" value="UniProtKB-KW"/>
</dbReference>
<dbReference type="SFLD" id="SFLDS00003">
    <property type="entry name" value="Haloacid_Dehalogenase"/>
    <property type="match status" value="1"/>
</dbReference>
<dbReference type="Proteomes" id="UP000008141">
    <property type="component" value="Unassembled WGS sequence"/>
</dbReference>
<dbReference type="PANTHER" id="PTHR46521:SF4">
    <property type="entry name" value="SUCROSE-PHOSPHATASE 2-RELATED"/>
    <property type="match status" value="1"/>
</dbReference>
<dbReference type="Gene3D" id="3.40.50.1000">
    <property type="entry name" value="HAD superfamily/HAD-like"/>
    <property type="match status" value="1"/>
</dbReference>
<sequence>MRGLEPASSQQHAPIHLNGSAPPRQDVLNGHAAGAAVAEPVLQFHYRTSWQQPTLHRSINGGEWQGVPMRQVVSGGGWWEAADLKLAAAAASGNGSGAGSAAPPLLEFVVTDGRDAWDKAADGSNYAIAAPGRWSLRDGQLAEASLPAVLVCSDLDDTMIGDDAATAAFSSWWHEEAVPAGGRLVYNTGRALDLFERLLAEKGHCMAEPDMLISSIGTRIYVKQGGRWVEDEGYTATLGEGWQLEGVREACYRALAQVGKDAMHFRPPSEMSEHKVTCGVRLDVLDSVLGGIKRDLGEGGVQHRVVVSGSGDWRFVDLVPREAGKLQALEYARRTLGFAPDQTVACGDSGNDIDMLEGRHRSIVVGNAHPVLLEWAEARQRGLAAGTPGGQLLVAGGHRAHGILEGLQAFGFCLS</sequence>
<organism evidence="5">
    <name type="scientific">Chlorella variabilis</name>
    <name type="common">Green alga</name>
    <dbReference type="NCBI Taxonomy" id="554065"/>
    <lineage>
        <taxon>Eukaryota</taxon>
        <taxon>Viridiplantae</taxon>
        <taxon>Chlorophyta</taxon>
        <taxon>core chlorophytes</taxon>
        <taxon>Trebouxiophyceae</taxon>
        <taxon>Chlorellales</taxon>
        <taxon>Chlorellaceae</taxon>
        <taxon>Chlorella clade</taxon>
        <taxon>Chlorella</taxon>
    </lineage>
</organism>
<dbReference type="EMBL" id="GL433839">
    <property type="protein sequence ID" value="EFN57478.1"/>
    <property type="molecule type" value="Genomic_DNA"/>
</dbReference>
<dbReference type="STRING" id="554065.E1Z994"/>
<evidence type="ECO:0000313" key="4">
    <source>
        <dbReference type="EMBL" id="EFN57478.1"/>
    </source>
</evidence>
<dbReference type="InterPro" id="IPR013783">
    <property type="entry name" value="Ig-like_fold"/>
</dbReference>
<evidence type="ECO:0000256" key="2">
    <source>
        <dbReference type="SAM" id="MobiDB-lite"/>
    </source>
</evidence>
<protein>
    <recommendedName>
        <fullName evidence="3">Sucrose phosphatase-like domain-containing protein</fullName>
    </recommendedName>
</protein>
<dbReference type="Gene3D" id="3.90.1070.10">
    <property type="match status" value="1"/>
</dbReference>
<dbReference type="KEGG" id="cvr:CHLNCDRAFT_142998"/>
<dbReference type="InterPro" id="IPR036412">
    <property type="entry name" value="HAD-like_sf"/>
</dbReference>
<dbReference type="AlphaFoldDB" id="E1Z994"/>
<reference evidence="4 5" key="1">
    <citation type="journal article" date="2010" name="Plant Cell">
        <title>The Chlorella variabilis NC64A genome reveals adaptation to photosymbiosis, coevolution with viruses, and cryptic sex.</title>
        <authorList>
            <person name="Blanc G."/>
            <person name="Duncan G."/>
            <person name="Agarkova I."/>
            <person name="Borodovsky M."/>
            <person name="Gurnon J."/>
            <person name="Kuo A."/>
            <person name="Lindquist E."/>
            <person name="Lucas S."/>
            <person name="Pangilinan J."/>
            <person name="Polle J."/>
            <person name="Salamov A."/>
            <person name="Terry A."/>
            <person name="Yamada T."/>
            <person name="Dunigan D.D."/>
            <person name="Grigoriev I.V."/>
            <person name="Claverie J.M."/>
            <person name="Van Etten J.L."/>
        </authorList>
    </citation>
    <scope>NUCLEOTIDE SEQUENCE [LARGE SCALE GENOMIC DNA]</scope>
    <source>
        <strain evidence="4 5">NC64A</strain>
    </source>
</reference>
<proteinExistence type="predicted"/>
<feature type="domain" description="Sucrose phosphatase-like" evidence="3">
    <location>
        <begin position="148"/>
        <end position="411"/>
    </location>
</feature>
<dbReference type="InterPro" id="IPR051518">
    <property type="entry name" value="Sucrose_Phosphatase"/>
</dbReference>
<dbReference type="RefSeq" id="XP_005849580.1">
    <property type="nucleotide sequence ID" value="XM_005849518.1"/>
</dbReference>
<evidence type="ECO:0000256" key="1">
    <source>
        <dbReference type="ARBA" id="ARBA00022801"/>
    </source>
</evidence>
<feature type="region of interest" description="Disordered" evidence="2">
    <location>
        <begin position="1"/>
        <end position="27"/>
    </location>
</feature>
<keyword evidence="1" id="KW-0378">Hydrolase</keyword>
<dbReference type="SFLD" id="SFLDG01140">
    <property type="entry name" value="C2.B:_Phosphomannomutase_and_P"/>
    <property type="match status" value="1"/>
</dbReference>
<name>E1Z994_CHLVA</name>
<dbReference type="InterPro" id="IPR006380">
    <property type="entry name" value="SPP-like_dom"/>
</dbReference>
<evidence type="ECO:0000259" key="3">
    <source>
        <dbReference type="Pfam" id="PF05116"/>
    </source>
</evidence>
<dbReference type="eggNOG" id="ENOG502S2R4">
    <property type="taxonomic scope" value="Eukaryota"/>
</dbReference>
<dbReference type="Gene3D" id="2.60.40.10">
    <property type="entry name" value="Immunoglobulins"/>
    <property type="match status" value="1"/>
</dbReference>
<dbReference type="PANTHER" id="PTHR46521">
    <property type="entry name" value="SUCROSE-PHOSPHATASE 2-RELATED"/>
    <property type="match status" value="1"/>
</dbReference>